<feature type="compositionally biased region" description="Basic and acidic residues" evidence="2">
    <location>
        <begin position="1188"/>
        <end position="1200"/>
    </location>
</feature>
<evidence type="ECO:0000259" key="4">
    <source>
        <dbReference type="PROSITE" id="PS50042"/>
    </source>
</evidence>
<dbReference type="AlphaFoldDB" id="K3X563"/>
<feature type="transmembrane region" description="Helical" evidence="3">
    <location>
        <begin position="357"/>
        <end position="376"/>
    </location>
</feature>
<keyword evidence="1" id="KW-0813">Transport</keyword>
<feature type="compositionally biased region" description="Low complexity" evidence="2">
    <location>
        <begin position="78"/>
        <end position="96"/>
    </location>
</feature>
<evidence type="ECO:0000313" key="5">
    <source>
        <dbReference type="EnsemblProtists" id="PYU1_T012362"/>
    </source>
</evidence>
<reference evidence="6" key="1">
    <citation type="journal article" date="2010" name="Genome Biol.">
        <title>Genome sequence of the necrotrophic plant pathogen Pythium ultimum reveals original pathogenicity mechanisms and effector repertoire.</title>
        <authorList>
            <person name="Levesque C.A."/>
            <person name="Brouwer H."/>
            <person name="Cano L."/>
            <person name="Hamilton J.P."/>
            <person name="Holt C."/>
            <person name="Huitema E."/>
            <person name="Raffaele S."/>
            <person name="Robideau G.P."/>
            <person name="Thines M."/>
            <person name="Win J."/>
            <person name="Zerillo M.M."/>
            <person name="Beakes G.W."/>
            <person name="Boore J.L."/>
            <person name="Busam D."/>
            <person name="Dumas B."/>
            <person name="Ferriera S."/>
            <person name="Fuerstenberg S.I."/>
            <person name="Gachon C.M."/>
            <person name="Gaulin E."/>
            <person name="Govers F."/>
            <person name="Grenville-Briggs L."/>
            <person name="Horner N."/>
            <person name="Hostetler J."/>
            <person name="Jiang R.H."/>
            <person name="Johnson J."/>
            <person name="Krajaejun T."/>
            <person name="Lin H."/>
            <person name="Meijer H.J."/>
            <person name="Moore B."/>
            <person name="Morris P."/>
            <person name="Phuntmart V."/>
            <person name="Puiu D."/>
            <person name="Shetty J."/>
            <person name="Stajich J.E."/>
            <person name="Tripathy S."/>
            <person name="Wawra S."/>
            <person name="van West P."/>
            <person name="Whitty B.R."/>
            <person name="Coutinho P.M."/>
            <person name="Henrissat B."/>
            <person name="Martin F."/>
            <person name="Thomas P.D."/>
            <person name="Tyler B.M."/>
            <person name="De Vries R.P."/>
            <person name="Kamoun S."/>
            <person name="Yandell M."/>
            <person name="Tisserat N."/>
            <person name="Buell C.R."/>
        </authorList>
    </citation>
    <scope>NUCLEOTIDE SEQUENCE</scope>
    <source>
        <strain evidence="6">DAOM:BR144</strain>
    </source>
</reference>
<protein>
    <recommendedName>
        <fullName evidence="4">Cyclic nucleotide-binding domain-containing protein</fullName>
    </recommendedName>
</protein>
<feature type="compositionally biased region" description="Low complexity" evidence="2">
    <location>
        <begin position="168"/>
        <end position="185"/>
    </location>
</feature>
<organism evidence="5 6">
    <name type="scientific">Globisporangium ultimum (strain ATCC 200006 / CBS 805.95 / DAOM BR144)</name>
    <name type="common">Pythium ultimum</name>
    <dbReference type="NCBI Taxonomy" id="431595"/>
    <lineage>
        <taxon>Eukaryota</taxon>
        <taxon>Sar</taxon>
        <taxon>Stramenopiles</taxon>
        <taxon>Oomycota</taxon>
        <taxon>Peronosporomycetes</taxon>
        <taxon>Pythiales</taxon>
        <taxon>Pythiaceae</taxon>
        <taxon>Globisporangium</taxon>
    </lineage>
</organism>
<dbReference type="SUPFAM" id="SSF81324">
    <property type="entry name" value="Voltage-gated potassium channels"/>
    <property type="match status" value="1"/>
</dbReference>
<feature type="transmembrane region" description="Helical" evidence="3">
    <location>
        <begin position="478"/>
        <end position="499"/>
    </location>
</feature>
<dbReference type="InParanoid" id="K3X563"/>
<dbReference type="Proteomes" id="UP000019132">
    <property type="component" value="Unassembled WGS sequence"/>
</dbReference>
<evidence type="ECO:0000256" key="2">
    <source>
        <dbReference type="SAM" id="MobiDB-lite"/>
    </source>
</evidence>
<dbReference type="InterPro" id="IPR018490">
    <property type="entry name" value="cNMP-bd_dom_sf"/>
</dbReference>
<dbReference type="SUPFAM" id="SSF51206">
    <property type="entry name" value="cAMP-binding domain-like"/>
    <property type="match status" value="1"/>
</dbReference>
<sequence>MKASKVGAENDDLERKARDTPAPSLQHSNLVRRVMIAPARRKLLNRRYSAGHESPRGIASTLEQPQNELEANDGGRTSGTTASHPTSTSTTPSTTPRRLKEILQSKVAAKRRTLLPSSSTSFFAAAMAVAGSTSSDGSGGEGEANAELQYEEMMERFQIRRLQHTLLTGRIGTGTGTNSDSGSGSVARSGKVIPGDAESVLSYLSQGATNQRTTPPQSLSSASTLANHQHKDAVGPAASSSRADTAVVIKPRATLHQTHQVTTVASSSGTGSGSGSTRNSRFSWHWTFVALKRKLRHAWHDTAAQLTTPLSPFSTASRVRGVVLLLVFLVHALNFPIQIAFSQSRSDEYRLLYDIDIVTEVVFVVNFLLSFNTSFIDKRGALVTNRREIAWHYLKGWCFLDFIAAVPVEFITWLTIGNSHEGRISSLHILFDGIFRTQRLVQIVRMFRMISIAYVSRSPGKSIWAWLLYSRYSHLLRILWIVVLIVLIAHYMACCWKLLAVTPSSLSIVEQYAENFNDALQLLQGQGLETKTAAQNVFASFAVVLGSIMLAVVFGNVAMLVSNFNANSTNYQRKMESVFAVMSKLQLPALLRERIHQYYEHLWREYESLDSELVKFAKNLTHNLSLEVVLFKYMDLVMNVPFWHECSPDFQKQLVLHLQVRVYLPDDFILRRGEVGDEFYMINRGSCELTTGPNSFEQATAPLHPPRTAASDAQRTDASRCTTSGYYGNGVSGTRGLESIATDDDDRTENERHLRRSRLRTERTNDGRIDNGAPSAHSQERAPTSKLTRLIRGQAFGEIALVMNYERTANVRAMTYVEMCVLTRTDFQMILTRYPEDRRHVISKILTTCMERNEARDVFCPLKDAVMTVFTDRSRYDATTIETITAKHAASIIERVVNPEVTDSLMKFGFGAKLKRDLIKLKEQENAEKQRWKETSTPFLRLVRRGPAEPGQQRVDVVKEASALTRSTAGATVSTGLTALESRMQTLETTQNRILRQLHDMHSAINDLRPGLSSVSTSSSTPREMPHEPEVPVTVGSMPEQIQTNEPQEVGARVDNMTAQDRPVQLIHFIRNRSSSMPNVHALLASARIQNVTVSDDNAKNDVAATGPPAEVPSITTRRVPLRATQGHTRATASVPAGAIKITGRRCSVTLRDLNEQDKQLAQTITPATKLTIKTNRWSPFKLRRRASQNDEQRRRRPEAQRGSASALLHRMSTLMAFASAVTSAGGGGSGSSASSFASSSPTCYADQLFQTRGAANANGASSACETTQE</sequence>
<dbReference type="PROSITE" id="PS50042">
    <property type="entry name" value="CNMP_BINDING_3"/>
    <property type="match status" value="2"/>
</dbReference>
<feature type="region of interest" description="Disordered" evidence="2">
    <location>
        <begin position="69"/>
        <end position="99"/>
    </location>
</feature>
<dbReference type="GO" id="GO:0035725">
    <property type="term" value="P:sodium ion transmembrane transport"/>
    <property type="evidence" value="ECO:0007669"/>
    <property type="project" value="TreeGrafter"/>
</dbReference>
<feature type="region of interest" description="Disordered" evidence="2">
    <location>
        <begin position="1"/>
        <end position="33"/>
    </location>
</feature>
<reference evidence="6" key="2">
    <citation type="submission" date="2010-04" db="EMBL/GenBank/DDBJ databases">
        <authorList>
            <person name="Buell R."/>
            <person name="Hamilton J."/>
            <person name="Hostetler J."/>
        </authorList>
    </citation>
    <scope>NUCLEOTIDE SEQUENCE [LARGE SCALE GENOMIC DNA]</scope>
    <source>
        <strain evidence="6">DAOM:BR144</strain>
    </source>
</reference>
<dbReference type="PANTHER" id="PTHR45689:SF5">
    <property type="entry name" value="I[[H]] CHANNEL, ISOFORM E"/>
    <property type="match status" value="1"/>
</dbReference>
<feature type="compositionally biased region" description="Basic and acidic residues" evidence="2">
    <location>
        <begin position="759"/>
        <end position="769"/>
    </location>
</feature>
<dbReference type="Gene3D" id="2.60.120.10">
    <property type="entry name" value="Jelly Rolls"/>
    <property type="match status" value="1"/>
</dbReference>
<feature type="domain" description="Cyclic nucleotide-binding" evidence="4">
    <location>
        <begin position="642"/>
        <end position="690"/>
    </location>
</feature>
<evidence type="ECO:0000256" key="3">
    <source>
        <dbReference type="SAM" id="Phobius"/>
    </source>
</evidence>
<dbReference type="Gene3D" id="1.10.287.70">
    <property type="match status" value="1"/>
</dbReference>
<keyword evidence="1" id="KW-0407">Ion channel</keyword>
<dbReference type="eggNOG" id="KOG0498">
    <property type="taxonomic scope" value="Eukaryota"/>
</dbReference>
<reference evidence="5" key="3">
    <citation type="submission" date="2015-02" db="UniProtKB">
        <authorList>
            <consortium name="EnsemblProtists"/>
        </authorList>
    </citation>
    <scope>IDENTIFICATION</scope>
    <source>
        <strain evidence="5">DAOM BR144</strain>
    </source>
</reference>
<dbReference type="PANTHER" id="PTHR45689">
    <property type="entry name" value="I[[H]] CHANNEL, ISOFORM E"/>
    <property type="match status" value="1"/>
</dbReference>
<feature type="transmembrane region" description="Helical" evidence="3">
    <location>
        <begin position="319"/>
        <end position="337"/>
    </location>
</feature>
<keyword evidence="1" id="KW-0406">Ion transport</keyword>
<dbReference type="EMBL" id="GL376608">
    <property type="status" value="NOT_ANNOTATED_CDS"/>
    <property type="molecule type" value="Genomic_DNA"/>
</dbReference>
<name>K3X563_GLOUD</name>
<feature type="region of interest" description="Disordered" evidence="2">
    <location>
        <begin position="258"/>
        <end position="277"/>
    </location>
</feature>
<dbReference type="Pfam" id="PF00027">
    <property type="entry name" value="cNMP_binding"/>
    <property type="match status" value="1"/>
</dbReference>
<dbReference type="InterPro" id="IPR000595">
    <property type="entry name" value="cNMP-bd_dom"/>
</dbReference>
<keyword evidence="6" id="KW-1185">Reference proteome</keyword>
<dbReference type="InterPro" id="IPR014710">
    <property type="entry name" value="RmlC-like_jellyroll"/>
</dbReference>
<feature type="transmembrane region" description="Helical" evidence="3">
    <location>
        <begin position="537"/>
        <end position="561"/>
    </location>
</feature>
<dbReference type="InterPro" id="IPR051413">
    <property type="entry name" value="K/Na_HCN_channel"/>
</dbReference>
<evidence type="ECO:0000256" key="1">
    <source>
        <dbReference type="ARBA" id="ARBA00023303"/>
    </source>
</evidence>
<dbReference type="PROSITE" id="PS00889">
    <property type="entry name" value="CNMP_BINDING_2"/>
    <property type="match status" value="1"/>
</dbReference>
<dbReference type="VEuPathDB" id="FungiDB:PYU1_G012336"/>
<dbReference type="CDD" id="cd00038">
    <property type="entry name" value="CAP_ED"/>
    <property type="match status" value="1"/>
</dbReference>
<dbReference type="HOGENOM" id="CLU_007359_2_0_1"/>
<keyword evidence="3" id="KW-0472">Membrane</keyword>
<feature type="region of interest" description="Disordered" evidence="2">
    <location>
        <begin position="1176"/>
        <end position="1205"/>
    </location>
</feature>
<feature type="compositionally biased region" description="Polar residues" evidence="2">
    <location>
        <begin position="208"/>
        <end position="227"/>
    </location>
</feature>
<feature type="transmembrane region" description="Helical" evidence="3">
    <location>
        <begin position="397"/>
        <end position="416"/>
    </location>
</feature>
<feature type="region of interest" description="Disordered" evidence="2">
    <location>
        <begin position="1007"/>
        <end position="1033"/>
    </location>
</feature>
<keyword evidence="3" id="KW-0812">Transmembrane</keyword>
<evidence type="ECO:0000313" key="6">
    <source>
        <dbReference type="Proteomes" id="UP000019132"/>
    </source>
</evidence>
<dbReference type="PRINTS" id="PR01463">
    <property type="entry name" value="EAGCHANLFMLY"/>
</dbReference>
<dbReference type="GO" id="GO:0003254">
    <property type="term" value="P:regulation of membrane depolarization"/>
    <property type="evidence" value="ECO:0007669"/>
    <property type="project" value="TreeGrafter"/>
</dbReference>
<dbReference type="OMA" id="RREIAWH"/>
<feature type="region of interest" description="Disordered" evidence="2">
    <location>
        <begin position="168"/>
        <end position="191"/>
    </location>
</feature>
<feature type="region of interest" description="Disordered" evidence="2">
    <location>
        <begin position="693"/>
        <end position="784"/>
    </location>
</feature>
<feature type="region of interest" description="Disordered" evidence="2">
    <location>
        <begin position="208"/>
        <end position="243"/>
    </location>
</feature>
<proteinExistence type="predicted"/>
<dbReference type="Gene3D" id="1.10.287.630">
    <property type="entry name" value="Helix hairpin bin"/>
    <property type="match status" value="1"/>
</dbReference>
<dbReference type="EnsemblProtists" id="PYU1_T012362">
    <property type="protein sequence ID" value="PYU1_T012362"/>
    <property type="gene ID" value="PYU1_G012336"/>
</dbReference>
<dbReference type="GO" id="GO:0098855">
    <property type="term" value="C:HCN channel complex"/>
    <property type="evidence" value="ECO:0007669"/>
    <property type="project" value="TreeGrafter"/>
</dbReference>
<dbReference type="InterPro" id="IPR003938">
    <property type="entry name" value="K_chnl_volt-dep_EAG/ELK/ERG"/>
</dbReference>
<feature type="domain" description="Cyclic nucleotide-binding" evidence="4">
    <location>
        <begin position="769"/>
        <end position="848"/>
    </location>
</feature>
<dbReference type="GO" id="GO:0005249">
    <property type="term" value="F:voltage-gated potassium channel activity"/>
    <property type="evidence" value="ECO:0007669"/>
    <property type="project" value="InterPro"/>
</dbReference>
<accession>K3X563</accession>
<keyword evidence="3" id="KW-1133">Transmembrane helix</keyword>
<dbReference type="InterPro" id="IPR018488">
    <property type="entry name" value="cNMP-bd_CS"/>
</dbReference>